<organism evidence="2 3">
    <name type="scientific">Phytoactinopolyspora halotolerans</name>
    <dbReference type="NCBI Taxonomy" id="1981512"/>
    <lineage>
        <taxon>Bacteria</taxon>
        <taxon>Bacillati</taxon>
        <taxon>Actinomycetota</taxon>
        <taxon>Actinomycetes</taxon>
        <taxon>Jiangellales</taxon>
        <taxon>Jiangellaceae</taxon>
        <taxon>Phytoactinopolyspora</taxon>
    </lineage>
</organism>
<proteinExistence type="predicted"/>
<sequence>MSTSDAGIADVVVGMLRSVDDLDWAAVRSALAAKVSVDYTSLWGGEPVEMDGDELVASWRRLVPGFDATQHMIGPVTVTGDDGRTATCITDVRAYHRVVDDGDAATWMVAGRYVLTMERVADRWRIRGITLRTTYEDGSRTLADTATQRVAGGRGRGLDGA</sequence>
<dbReference type="RefSeq" id="WP_163735125.1">
    <property type="nucleotide sequence ID" value="NZ_JAAGOA010000004.1"/>
</dbReference>
<dbReference type="Pfam" id="PF13577">
    <property type="entry name" value="SnoaL_4"/>
    <property type="match status" value="1"/>
</dbReference>
<dbReference type="InterPro" id="IPR037401">
    <property type="entry name" value="SnoaL-like"/>
</dbReference>
<accession>A0A6L9S4W2</accession>
<evidence type="ECO:0000313" key="2">
    <source>
        <dbReference type="EMBL" id="NEE00077.1"/>
    </source>
</evidence>
<dbReference type="EMBL" id="JAAGOA010000004">
    <property type="protein sequence ID" value="NEE00077.1"/>
    <property type="molecule type" value="Genomic_DNA"/>
</dbReference>
<dbReference type="AlphaFoldDB" id="A0A6L9S4W2"/>
<dbReference type="CDD" id="cd00531">
    <property type="entry name" value="NTF2_like"/>
    <property type="match status" value="1"/>
</dbReference>
<dbReference type="SUPFAM" id="SSF54427">
    <property type="entry name" value="NTF2-like"/>
    <property type="match status" value="1"/>
</dbReference>
<evidence type="ECO:0000259" key="1">
    <source>
        <dbReference type="Pfam" id="PF13577"/>
    </source>
</evidence>
<keyword evidence="3" id="KW-1185">Reference proteome</keyword>
<comment type="caution">
    <text evidence="2">The sequence shown here is derived from an EMBL/GenBank/DDBJ whole genome shotgun (WGS) entry which is preliminary data.</text>
</comment>
<feature type="domain" description="SnoaL-like" evidence="1">
    <location>
        <begin position="4"/>
        <end position="127"/>
    </location>
</feature>
<name>A0A6L9S4W2_9ACTN</name>
<reference evidence="2 3" key="1">
    <citation type="submission" date="2020-02" db="EMBL/GenBank/DDBJ databases">
        <authorList>
            <person name="Li X.-J."/>
            <person name="Han X.-M."/>
        </authorList>
    </citation>
    <scope>NUCLEOTIDE SEQUENCE [LARGE SCALE GENOMIC DNA]</scope>
    <source>
        <strain evidence="2 3">CCTCC AB 2017055</strain>
    </source>
</reference>
<protein>
    <submittedName>
        <fullName evidence="2">Nuclear transport factor 2 family protein</fullName>
    </submittedName>
</protein>
<dbReference type="Gene3D" id="3.10.450.50">
    <property type="match status" value="1"/>
</dbReference>
<dbReference type="InterPro" id="IPR032710">
    <property type="entry name" value="NTF2-like_dom_sf"/>
</dbReference>
<dbReference type="Proteomes" id="UP000475214">
    <property type="component" value="Unassembled WGS sequence"/>
</dbReference>
<gene>
    <name evidence="2" type="ORF">G1H10_07830</name>
</gene>
<evidence type="ECO:0000313" key="3">
    <source>
        <dbReference type="Proteomes" id="UP000475214"/>
    </source>
</evidence>